<gene>
    <name evidence="1" type="ORF">NZH93_19770</name>
</gene>
<dbReference type="PANTHER" id="PTHR36529">
    <property type="entry name" value="SLL1095 PROTEIN"/>
    <property type="match status" value="1"/>
</dbReference>
<organism evidence="1 2">
    <name type="scientific">Umezawaea endophytica</name>
    <dbReference type="NCBI Taxonomy" id="1654476"/>
    <lineage>
        <taxon>Bacteria</taxon>
        <taxon>Bacillati</taxon>
        <taxon>Actinomycetota</taxon>
        <taxon>Actinomycetes</taxon>
        <taxon>Pseudonocardiales</taxon>
        <taxon>Pseudonocardiaceae</taxon>
        <taxon>Umezawaea</taxon>
    </lineage>
</organism>
<accession>A0A9X2VM79</accession>
<dbReference type="PANTHER" id="PTHR36529:SF1">
    <property type="entry name" value="GLYCOSYLTRANSFERASE"/>
    <property type="match status" value="1"/>
</dbReference>
<dbReference type="Gene3D" id="3.90.550.10">
    <property type="entry name" value="Spore Coat Polysaccharide Biosynthesis Protein SpsA, Chain A"/>
    <property type="match status" value="1"/>
</dbReference>
<proteinExistence type="predicted"/>
<comment type="caution">
    <text evidence="1">The sequence shown here is derived from an EMBL/GenBank/DDBJ whole genome shotgun (WGS) entry which is preliminary data.</text>
</comment>
<dbReference type="SUPFAM" id="SSF53448">
    <property type="entry name" value="Nucleotide-diphospho-sugar transferases"/>
    <property type="match status" value="1"/>
</dbReference>
<dbReference type="EMBL" id="JANYMP010000008">
    <property type="protein sequence ID" value="MCS7479105.1"/>
    <property type="molecule type" value="Genomic_DNA"/>
</dbReference>
<dbReference type="AlphaFoldDB" id="A0A9X2VM79"/>
<keyword evidence="2" id="KW-1185">Reference proteome</keyword>
<evidence type="ECO:0000313" key="1">
    <source>
        <dbReference type="EMBL" id="MCS7479105.1"/>
    </source>
</evidence>
<sequence>MSARASILVVAKAPVPGLAKTRLSPAVSPEQAADIAAASLLDTLDAVLATPDVVPVVALTGDLTRARRSREIRSLLRHVVLVPQRGSDFATRLVNAHADAAFLNAGLPVLQIGMDTPQVTAELLDECVGSLRHVDGALGMATDGGWWALGLRDGHRASALRTVPMSRDDTGALTAVALKRDGLRIGLLPELSDVDDMATAWQVAASLPGSRFADALLVGAVR</sequence>
<dbReference type="InterPro" id="IPR029044">
    <property type="entry name" value="Nucleotide-diphossugar_trans"/>
</dbReference>
<reference evidence="1" key="1">
    <citation type="submission" date="2022-08" db="EMBL/GenBank/DDBJ databases">
        <authorList>
            <person name="Tistechok S."/>
            <person name="Samborskyy M."/>
            <person name="Roman I."/>
        </authorList>
    </citation>
    <scope>NUCLEOTIDE SEQUENCE</scope>
    <source>
        <strain evidence="1">DSM 103496</strain>
    </source>
</reference>
<dbReference type="Proteomes" id="UP001141259">
    <property type="component" value="Unassembled WGS sequence"/>
</dbReference>
<protein>
    <submittedName>
        <fullName evidence="1">DUF2064 domain-containing protein</fullName>
    </submittedName>
</protein>
<dbReference type="RefSeq" id="WP_259624590.1">
    <property type="nucleotide sequence ID" value="NZ_JANYMP010000008.1"/>
</dbReference>
<evidence type="ECO:0000313" key="2">
    <source>
        <dbReference type="Proteomes" id="UP001141259"/>
    </source>
</evidence>
<dbReference type="InterPro" id="IPR018641">
    <property type="entry name" value="Trfase_1_rSAM/seldom-assoc"/>
</dbReference>
<name>A0A9X2VM79_9PSEU</name>
<dbReference type="Pfam" id="PF09837">
    <property type="entry name" value="DUF2064"/>
    <property type="match status" value="1"/>
</dbReference>